<dbReference type="CDD" id="cd06261">
    <property type="entry name" value="TM_PBP2"/>
    <property type="match status" value="1"/>
</dbReference>
<evidence type="ECO:0000256" key="6">
    <source>
        <dbReference type="ARBA" id="ARBA00023136"/>
    </source>
</evidence>
<proteinExistence type="inferred from homology"/>
<feature type="transmembrane region" description="Helical" evidence="7">
    <location>
        <begin position="181"/>
        <end position="200"/>
    </location>
</feature>
<evidence type="ECO:0000259" key="8">
    <source>
        <dbReference type="PROSITE" id="PS50928"/>
    </source>
</evidence>
<evidence type="ECO:0000256" key="7">
    <source>
        <dbReference type="RuleBase" id="RU363032"/>
    </source>
</evidence>
<dbReference type="InterPro" id="IPR035906">
    <property type="entry name" value="MetI-like_sf"/>
</dbReference>
<dbReference type="EMBL" id="JBEPSH010000008">
    <property type="protein sequence ID" value="MET4579220.1"/>
    <property type="molecule type" value="Genomic_DNA"/>
</dbReference>
<reference evidence="9 10" key="1">
    <citation type="submission" date="2024-06" db="EMBL/GenBank/DDBJ databases">
        <title>Sorghum-associated microbial communities from plants grown in Nebraska, USA.</title>
        <authorList>
            <person name="Schachtman D."/>
        </authorList>
    </citation>
    <scope>NUCLEOTIDE SEQUENCE [LARGE SCALE GENOMIC DNA]</scope>
    <source>
        <strain evidence="9 10">2709</strain>
    </source>
</reference>
<evidence type="ECO:0000256" key="5">
    <source>
        <dbReference type="ARBA" id="ARBA00022989"/>
    </source>
</evidence>
<evidence type="ECO:0000256" key="2">
    <source>
        <dbReference type="ARBA" id="ARBA00022448"/>
    </source>
</evidence>
<keyword evidence="3" id="KW-1003">Cell membrane</keyword>
<evidence type="ECO:0000313" key="9">
    <source>
        <dbReference type="EMBL" id="MET4579220.1"/>
    </source>
</evidence>
<keyword evidence="4 7" id="KW-0812">Transmembrane</keyword>
<accession>A0ABV2QDV0</accession>
<dbReference type="Gene3D" id="1.10.3720.10">
    <property type="entry name" value="MetI-like"/>
    <property type="match status" value="1"/>
</dbReference>
<dbReference type="InterPro" id="IPR000515">
    <property type="entry name" value="MetI-like"/>
</dbReference>
<comment type="similarity">
    <text evidence="7">Belongs to the binding-protein-dependent transport system permease family.</text>
</comment>
<evidence type="ECO:0000256" key="4">
    <source>
        <dbReference type="ARBA" id="ARBA00022692"/>
    </source>
</evidence>
<feature type="domain" description="ABC transmembrane type-1" evidence="8">
    <location>
        <begin position="115"/>
        <end position="295"/>
    </location>
</feature>
<comment type="caution">
    <text evidence="9">The sequence shown here is derived from an EMBL/GenBank/DDBJ whole genome shotgun (WGS) entry which is preliminary data.</text>
</comment>
<feature type="transmembrane region" description="Helical" evidence="7">
    <location>
        <begin position="221"/>
        <end position="242"/>
    </location>
</feature>
<dbReference type="SUPFAM" id="SSF161098">
    <property type="entry name" value="MetI-like"/>
    <property type="match status" value="1"/>
</dbReference>
<protein>
    <submittedName>
        <fullName evidence="9">NitT/TauT family transport system permease protein</fullName>
    </submittedName>
</protein>
<keyword evidence="5 7" id="KW-1133">Transmembrane helix</keyword>
<evidence type="ECO:0000256" key="3">
    <source>
        <dbReference type="ARBA" id="ARBA00022475"/>
    </source>
</evidence>
<dbReference type="Pfam" id="PF00528">
    <property type="entry name" value="BPD_transp_1"/>
    <property type="match status" value="1"/>
</dbReference>
<dbReference type="Proteomes" id="UP001549320">
    <property type="component" value="Unassembled WGS sequence"/>
</dbReference>
<evidence type="ECO:0000256" key="1">
    <source>
        <dbReference type="ARBA" id="ARBA00004651"/>
    </source>
</evidence>
<dbReference type="PANTHER" id="PTHR30151:SF19">
    <property type="entry name" value="ABC TRANSPORTER PERMEASE"/>
    <property type="match status" value="1"/>
</dbReference>
<keyword evidence="2 7" id="KW-0813">Transport</keyword>
<organism evidence="9 10">
    <name type="scientific">Ottowia thiooxydans</name>
    <dbReference type="NCBI Taxonomy" id="219182"/>
    <lineage>
        <taxon>Bacteria</taxon>
        <taxon>Pseudomonadati</taxon>
        <taxon>Pseudomonadota</taxon>
        <taxon>Betaproteobacteria</taxon>
        <taxon>Burkholderiales</taxon>
        <taxon>Comamonadaceae</taxon>
        <taxon>Ottowia</taxon>
    </lineage>
</organism>
<feature type="transmembrane region" description="Helical" evidence="7">
    <location>
        <begin position="276"/>
        <end position="298"/>
    </location>
</feature>
<dbReference type="PROSITE" id="PS50928">
    <property type="entry name" value="ABC_TM1"/>
    <property type="match status" value="1"/>
</dbReference>
<comment type="subcellular location">
    <subcellularLocation>
        <location evidence="1 7">Cell membrane</location>
        <topology evidence="1 7">Multi-pass membrane protein</topology>
    </subcellularLocation>
</comment>
<name>A0ABV2QDV0_9BURK</name>
<keyword evidence="10" id="KW-1185">Reference proteome</keyword>
<feature type="transmembrane region" description="Helical" evidence="7">
    <location>
        <begin position="121"/>
        <end position="142"/>
    </location>
</feature>
<evidence type="ECO:0000313" key="10">
    <source>
        <dbReference type="Proteomes" id="UP001549320"/>
    </source>
</evidence>
<feature type="transmembrane region" description="Helical" evidence="7">
    <location>
        <begin position="58"/>
        <end position="78"/>
    </location>
</feature>
<keyword evidence="6 7" id="KW-0472">Membrane</keyword>
<sequence>MTATMATKALNPHASMSASDAAAATVAVSASARAVPSPPSKPEMAPIQLRKLPTERLWPTWFSFALQLVTLIAAVAFWELAAEKKWVDPFFWSKPSEIFATLKIFFTAGAAWTDIGFTFRAALMGFVIGTSLGSLIGLSFWWSRNYANFAQPYIICFESIPKLALAPLIILMFGVGVSSKVAIAVALTVVVSTLTTYSGVRSIDPDLPRLMYSMGASRLQVFLKVVVPSVLPWGISVLRVNIGLALTGAIVGEFISSQHGLGRTILYAGQTYEISLVWVAVLVLSCLSIAMYLVVSWLEKVLLKHVKR</sequence>
<feature type="transmembrane region" description="Helical" evidence="7">
    <location>
        <begin position="154"/>
        <end position="175"/>
    </location>
</feature>
<gene>
    <name evidence="9" type="ORF">ABIE13_004343</name>
</gene>
<dbReference type="PANTHER" id="PTHR30151">
    <property type="entry name" value="ALKANE SULFONATE ABC TRANSPORTER-RELATED, MEMBRANE SUBUNIT"/>
    <property type="match status" value="1"/>
</dbReference>
<dbReference type="RefSeq" id="WP_354447098.1">
    <property type="nucleotide sequence ID" value="NZ_JBEPSH010000008.1"/>
</dbReference>